<dbReference type="Proteomes" id="UP000046393">
    <property type="component" value="Unplaced"/>
</dbReference>
<keyword evidence="2" id="KW-1133">Transmembrane helix</keyword>
<feature type="compositionally biased region" description="Basic and acidic residues" evidence="1">
    <location>
        <begin position="28"/>
        <end position="40"/>
    </location>
</feature>
<reference evidence="4" key="1">
    <citation type="submission" date="2016-04" db="UniProtKB">
        <authorList>
            <consortium name="WormBaseParasite"/>
        </authorList>
    </citation>
    <scope>IDENTIFICATION</scope>
</reference>
<dbReference type="AlphaFoldDB" id="A0A0N5AEH6"/>
<proteinExistence type="predicted"/>
<keyword evidence="2" id="KW-0812">Transmembrane</keyword>
<feature type="transmembrane region" description="Helical" evidence="2">
    <location>
        <begin position="356"/>
        <end position="379"/>
    </location>
</feature>
<keyword evidence="3" id="KW-1185">Reference proteome</keyword>
<dbReference type="WBParaSite" id="SMUV_0000263401-mRNA-1">
    <property type="protein sequence ID" value="SMUV_0000263401-mRNA-1"/>
    <property type="gene ID" value="SMUV_0000263401"/>
</dbReference>
<evidence type="ECO:0000313" key="4">
    <source>
        <dbReference type="WBParaSite" id="SMUV_0000263401-mRNA-1"/>
    </source>
</evidence>
<evidence type="ECO:0000313" key="3">
    <source>
        <dbReference type="Proteomes" id="UP000046393"/>
    </source>
</evidence>
<evidence type="ECO:0000256" key="1">
    <source>
        <dbReference type="SAM" id="MobiDB-lite"/>
    </source>
</evidence>
<organism evidence="3 4">
    <name type="scientific">Syphacia muris</name>
    <dbReference type="NCBI Taxonomy" id="451379"/>
    <lineage>
        <taxon>Eukaryota</taxon>
        <taxon>Metazoa</taxon>
        <taxon>Ecdysozoa</taxon>
        <taxon>Nematoda</taxon>
        <taxon>Chromadorea</taxon>
        <taxon>Rhabditida</taxon>
        <taxon>Spirurina</taxon>
        <taxon>Oxyuridomorpha</taxon>
        <taxon>Oxyuroidea</taxon>
        <taxon>Oxyuridae</taxon>
        <taxon>Syphacia</taxon>
    </lineage>
</organism>
<feature type="compositionally biased region" description="Polar residues" evidence="1">
    <location>
        <begin position="41"/>
        <end position="55"/>
    </location>
</feature>
<feature type="transmembrane region" description="Helical" evidence="2">
    <location>
        <begin position="385"/>
        <end position="407"/>
    </location>
</feature>
<evidence type="ECO:0000256" key="2">
    <source>
        <dbReference type="SAM" id="Phobius"/>
    </source>
</evidence>
<feature type="transmembrane region" description="Helical" evidence="2">
    <location>
        <begin position="419"/>
        <end position="445"/>
    </location>
</feature>
<feature type="region of interest" description="Disordered" evidence="1">
    <location>
        <begin position="28"/>
        <end position="55"/>
    </location>
</feature>
<keyword evidence="2" id="KW-0472">Membrane</keyword>
<accession>A0A0N5AEH6</accession>
<feature type="transmembrane region" description="Helical" evidence="2">
    <location>
        <begin position="465"/>
        <end position="486"/>
    </location>
</feature>
<name>A0A0N5AEH6_9BILA</name>
<protein>
    <submittedName>
        <fullName evidence="4">MARVEL domain-containing protein</fullName>
    </submittedName>
</protein>
<sequence length="528" mass="58691">MNEKAAKNAEKEGKGFKGQFWFVNDTKESKEGSELMKRPESSISRQFQPRKQQGLTEAWAKQAQENRDGQAFNYTPFKSAPVIRAPSVSLLREGTPNPPNTQALLQPQSLQQTNRMLPHSGLSSVYQQSYMRNQYPGYGVLPTVKDMHPQGQSTPKMAPHLQARSSLTGADLHSYRPKTQMSAVLPRPMSGTLWKNTVANDMQPPPGPYRPASAMNPVTIARPNSRAASELGLGVGLNSRYQSYCTLPRPEHVDYDQQSIYGSEVDHMGQQINMIYGSYNPKPHDLNTSLERPGFGLLQHRPQPAMLTGPATISADYAKYCQPNLNSHFNPEVQLPNLNSDPELFKLPKDVVYFDALSLLSVFQVVCAIVILTCGIFRIIWHAKWFVGVELAYAVSVLIASILGIYASSKRSYCATAAAFTFANINAIIGLIPLIFGLMPAVPFVLSNVNKESFANDDESFLVDYLLSFSSFVEIVLASILAIYCCRSFGIALQHVDNFQKNFDGKYDSTSLSMQKNLETIEKKMPLQ</sequence>